<feature type="compositionally biased region" description="Polar residues" evidence="1">
    <location>
        <begin position="202"/>
        <end position="218"/>
    </location>
</feature>
<keyword evidence="3" id="KW-1185">Reference proteome</keyword>
<feature type="region of interest" description="Disordered" evidence="1">
    <location>
        <begin position="1"/>
        <end position="305"/>
    </location>
</feature>
<sequence length="462" mass="51105">MPKSLKRLSSDSFRRTRSRKRADDDGPRPLPQYHVWRDEPGQNVERGIEEGVARGVHGETRNDGEMIANGENGVNEEREINGETRVTEEDGVSGERRINEETRVRGEDGVNEERGIDEDTGVEENNEERGLDGETAVDVEAEILQERGADGKDTANGERGLDGQEYVVNGERESNGANGINGESGVDGEDRVDGEVDREVQGTDNLSVNRADSPSSGPSALGPQDNCKLAGPLASPRNGAISPRALTPPPEMPQLCLSAEPEVENPSGDALTPPQETQQSWPLPEPDNEGVPSSSPAPAQEPARPWPLTATENTQVMSNFLAPPSVQPEWDRTHSPTPSGVSIQLDRTRSKRLQRVFRPGKIPVHCVVTERPRFSWKRGIWAYVRDIFEWEKARLHRNREIRRRDDDDDGAPPPEPISKRAKLLRRRTNARCEGLTTSVPTIIEPLRRSNSAPEIIVNLEET</sequence>
<evidence type="ECO:0000313" key="3">
    <source>
        <dbReference type="Proteomes" id="UP001363622"/>
    </source>
</evidence>
<evidence type="ECO:0000256" key="1">
    <source>
        <dbReference type="SAM" id="MobiDB-lite"/>
    </source>
</evidence>
<comment type="caution">
    <text evidence="2">The sequence shown here is derived from an EMBL/GenBank/DDBJ whole genome shotgun (WGS) entry which is preliminary data.</text>
</comment>
<feature type="compositionally biased region" description="Low complexity" evidence="1">
    <location>
        <begin position="292"/>
        <end position="303"/>
    </location>
</feature>
<name>A0ABR1KNH4_9PEZI</name>
<feature type="compositionally biased region" description="Acidic residues" evidence="1">
    <location>
        <begin position="115"/>
        <end position="126"/>
    </location>
</feature>
<feature type="compositionally biased region" description="Basic and acidic residues" evidence="1">
    <location>
        <begin position="144"/>
        <end position="162"/>
    </location>
</feature>
<feature type="compositionally biased region" description="Basic and acidic residues" evidence="1">
    <location>
        <begin position="75"/>
        <end position="114"/>
    </location>
</feature>
<proteinExistence type="predicted"/>
<accession>A0ABR1KNH4</accession>
<dbReference type="EMBL" id="JBBPHU010000004">
    <property type="protein sequence ID" value="KAK7518489.1"/>
    <property type="molecule type" value="Genomic_DNA"/>
</dbReference>
<evidence type="ECO:0000313" key="2">
    <source>
        <dbReference type="EMBL" id="KAK7518489.1"/>
    </source>
</evidence>
<protein>
    <submittedName>
        <fullName evidence="2">Uncharacterized protein</fullName>
    </submittedName>
</protein>
<feature type="compositionally biased region" description="Basic and acidic residues" evidence="1">
    <location>
        <begin position="188"/>
        <end position="201"/>
    </location>
</feature>
<feature type="compositionally biased region" description="Basic and acidic residues" evidence="1">
    <location>
        <begin position="35"/>
        <end position="64"/>
    </location>
</feature>
<gene>
    <name evidence="2" type="ORF">IWZ03DRAFT_147061</name>
</gene>
<reference evidence="2 3" key="1">
    <citation type="submission" date="2024-04" db="EMBL/GenBank/DDBJ databases">
        <title>Phyllosticta paracitricarpa is synonymous to the EU quarantine fungus P. citricarpa based on phylogenomic analyses.</title>
        <authorList>
            <consortium name="Lawrence Berkeley National Laboratory"/>
            <person name="Van Ingen-Buijs V.A."/>
            <person name="Van Westerhoven A.C."/>
            <person name="Haridas S."/>
            <person name="Skiadas P."/>
            <person name="Martin F."/>
            <person name="Groenewald J.Z."/>
            <person name="Crous P.W."/>
            <person name="Seidl M.F."/>
        </authorList>
    </citation>
    <scope>NUCLEOTIDE SEQUENCE [LARGE SCALE GENOMIC DNA]</scope>
    <source>
        <strain evidence="2 3">CBS 123371</strain>
    </source>
</reference>
<organism evidence="2 3">
    <name type="scientific">Phyllosticta citriasiana</name>
    <dbReference type="NCBI Taxonomy" id="595635"/>
    <lineage>
        <taxon>Eukaryota</taxon>
        <taxon>Fungi</taxon>
        <taxon>Dikarya</taxon>
        <taxon>Ascomycota</taxon>
        <taxon>Pezizomycotina</taxon>
        <taxon>Dothideomycetes</taxon>
        <taxon>Dothideomycetes incertae sedis</taxon>
        <taxon>Botryosphaeriales</taxon>
        <taxon>Phyllostictaceae</taxon>
        <taxon>Phyllosticta</taxon>
    </lineage>
</organism>
<dbReference type="Proteomes" id="UP001363622">
    <property type="component" value="Unassembled WGS sequence"/>
</dbReference>